<name>A0A1M5TY32_9GAMM</name>
<sequence>METKSYLCHVKLECVGPLALTRKIEGWGKTEAEREIQRLPSFGGGDRYYPGPTLGGLLRNKAVDAVQRQMAEEEFDKFAQIEAAEAQMLREGVDITGKVAKENLDGEFDALEELRAANPVLGLFGRWRMGKLISFGNLHPLENGAHFVEQGGFRTDRFKLEPQKHKTLTQTGVADLKELMMQDGLQALDSKEVKAEIKKVQSELKTASAAEKPAMFSRINELEQKLKDMKKKQRFPTESIARPLPGYEAFKPGALLESRIRLFQVTDLELGIFLAALREFSETAQLGPRFGGGCGEVKMQLAVESRSQGVTQSLGDVHVGLWEFGIDGERAKPLHDALSLFDKSFANCAKDSDIDLTRYLAKP</sequence>
<gene>
    <name evidence="2" type="ORF">SAMN02745129_2329</name>
</gene>
<dbReference type="RefSeq" id="WP_067655825.1">
    <property type="nucleotide sequence ID" value="NZ_FQXG01000003.1"/>
</dbReference>
<proteinExistence type="predicted"/>
<reference evidence="2 3" key="1">
    <citation type="submission" date="2016-11" db="EMBL/GenBank/DDBJ databases">
        <authorList>
            <person name="Jaros S."/>
            <person name="Januszkiewicz K."/>
            <person name="Wedrychowicz H."/>
        </authorList>
    </citation>
    <scope>NUCLEOTIDE SEQUENCE [LARGE SCALE GENOMIC DNA]</scope>
    <source>
        <strain evidence="2 3">DSM 16917</strain>
    </source>
</reference>
<keyword evidence="1" id="KW-0175">Coiled coil</keyword>
<protein>
    <submittedName>
        <fullName evidence="2">Uncharacterized protein</fullName>
    </submittedName>
</protein>
<accession>A0A1M5TY32</accession>
<evidence type="ECO:0000313" key="3">
    <source>
        <dbReference type="Proteomes" id="UP000184268"/>
    </source>
</evidence>
<keyword evidence="3" id="KW-1185">Reference proteome</keyword>
<dbReference type="Proteomes" id="UP000184268">
    <property type="component" value="Unassembled WGS sequence"/>
</dbReference>
<feature type="coiled-coil region" evidence="1">
    <location>
        <begin position="190"/>
        <end position="232"/>
    </location>
</feature>
<dbReference type="EMBL" id="FQXG01000003">
    <property type="protein sequence ID" value="SHH55745.1"/>
    <property type="molecule type" value="Genomic_DNA"/>
</dbReference>
<dbReference type="STRING" id="299255.SAMN02745129_2329"/>
<evidence type="ECO:0000256" key="1">
    <source>
        <dbReference type="SAM" id="Coils"/>
    </source>
</evidence>
<dbReference type="AlphaFoldDB" id="A0A1M5TY32"/>
<organism evidence="2 3">
    <name type="scientific">Ferrimonas marina</name>
    <dbReference type="NCBI Taxonomy" id="299255"/>
    <lineage>
        <taxon>Bacteria</taxon>
        <taxon>Pseudomonadati</taxon>
        <taxon>Pseudomonadota</taxon>
        <taxon>Gammaproteobacteria</taxon>
        <taxon>Alteromonadales</taxon>
        <taxon>Ferrimonadaceae</taxon>
        <taxon>Ferrimonas</taxon>
    </lineage>
</organism>
<evidence type="ECO:0000313" key="2">
    <source>
        <dbReference type="EMBL" id="SHH55745.1"/>
    </source>
</evidence>